<dbReference type="EMBL" id="JABRWO010000025">
    <property type="protein sequence ID" value="MBA2118001.1"/>
    <property type="molecule type" value="Genomic_DNA"/>
</dbReference>
<proteinExistence type="predicted"/>
<dbReference type="Proteomes" id="UP000551616">
    <property type="component" value="Unassembled WGS sequence"/>
</dbReference>
<sequence>MQRLIGLVSLVVVSIAGCYSTDNSNLPKRVPAKAVVLQGGEPVEGATVTFTEAEIRGAVGNTNAYGEVDLWTYEPGDGVIPGSYSVAIRKLEVLMLPNPEEVTPEEYARVSQEVNRALAKPPKHLIPKKYASTKTSELTVEVVDGGENVFTFELED</sequence>
<comment type="caution">
    <text evidence="1">The sequence shown here is derived from an EMBL/GenBank/DDBJ whole genome shotgun (WGS) entry which is preliminary data.</text>
</comment>
<name>A0A7V8VB97_9BACT</name>
<evidence type="ECO:0000313" key="1">
    <source>
        <dbReference type="EMBL" id="MBA2118001.1"/>
    </source>
</evidence>
<reference evidence="1 2" key="1">
    <citation type="submission" date="2020-05" db="EMBL/GenBank/DDBJ databases">
        <title>Bremerella alba sp. nov., a novel planctomycete isolated from the surface of the macroalga Fucus spiralis.</title>
        <authorList>
            <person name="Godinho O."/>
            <person name="Botelho R."/>
            <person name="Albuquerque L."/>
            <person name="Wiegand S."/>
            <person name="Da Costa M.S."/>
            <person name="Lobo-Da-Cunha A."/>
            <person name="Jogler C."/>
            <person name="Lage O.M."/>
        </authorList>
    </citation>
    <scope>NUCLEOTIDE SEQUENCE [LARGE SCALE GENOMIC DNA]</scope>
    <source>
        <strain evidence="1 2">FF15</strain>
    </source>
</reference>
<dbReference type="PROSITE" id="PS51257">
    <property type="entry name" value="PROKAR_LIPOPROTEIN"/>
    <property type="match status" value="1"/>
</dbReference>
<evidence type="ECO:0000313" key="2">
    <source>
        <dbReference type="Proteomes" id="UP000551616"/>
    </source>
</evidence>
<keyword evidence="2" id="KW-1185">Reference proteome</keyword>
<organism evidence="1 2">
    <name type="scientific">Bremerella alba</name>
    <dbReference type="NCBI Taxonomy" id="980252"/>
    <lineage>
        <taxon>Bacteria</taxon>
        <taxon>Pseudomonadati</taxon>
        <taxon>Planctomycetota</taxon>
        <taxon>Planctomycetia</taxon>
        <taxon>Pirellulales</taxon>
        <taxon>Pirellulaceae</taxon>
        <taxon>Bremerella</taxon>
    </lineage>
</organism>
<protein>
    <recommendedName>
        <fullName evidence="3">Carboxypeptidase regulatory-like domain-containing protein</fullName>
    </recommendedName>
</protein>
<evidence type="ECO:0008006" key="3">
    <source>
        <dbReference type="Google" id="ProtNLM"/>
    </source>
</evidence>
<accession>A0A7V8VB97</accession>
<gene>
    <name evidence="1" type="ORF">HOV93_52090</name>
</gene>
<dbReference type="AlphaFoldDB" id="A0A7V8VB97"/>
<dbReference type="RefSeq" id="WP_207399354.1">
    <property type="nucleotide sequence ID" value="NZ_JABRWO010000025.1"/>
</dbReference>